<dbReference type="KEGG" id="hhc:M911_10255"/>
<keyword evidence="1" id="KW-0732">Signal</keyword>
<dbReference type="AlphaFoldDB" id="W8KV57"/>
<evidence type="ECO:0000256" key="1">
    <source>
        <dbReference type="SAM" id="SignalP"/>
    </source>
</evidence>
<sequence>MKFARTLTMIAAAATWVMLSACGGEETASEVPLMVLASQPASHDGQLITTQGVVRHLEEPSHYWIEDEQLRRVAVEPDDLIAPHLGETVKVTGRFHYAPEEGRSLRLQQVEPLE</sequence>
<feature type="signal peptide" evidence="1">
    <location>
        <begin position="1"/>
        <end position="23"/>
    </location>
</feature>
<evidence type="ECO:0000313" key="3">
    <source>
        <dbReference type="Proteomes" id="UP000019442"/>
    </source>
</evidence>
<reference evidence="3" key="2">
    <citation type="submission" date="2014-02" db="EMBL/GenBank/DDBJ databases">
        <title>Draft Genome Sequence of extremely halophilic bacteria Halorhodospira halochloris.</title>
        <authorList>
            <person name="Singh K.S."/>
        </authorList>
    </citation>
    <scope>NUCLEOTIDE SEQUENCE [LARGE SCALE GENOMIC DNA]</scope>
    <source>
        <strain evidence="3">A</strain>
    </source>
</reference>
<dbReference type="PROSITE" id="PS51257">
    <property type="entry name" value="PROKAR_LIPOPROTEIN"/>
    <property type="match status" value="1"/>
</dbReference>
<name>W8KV57_9GAMM</name>
<accession>W8KV57</accession>
<reference evidence="2 3" key="1">
    <citation type="journal article" date="2014" name="J Genomics">
        <title>Draft Genome Sequence of the Extremely Halophilic Phototrophic Purple Sulfur Bacterium Halorhodospira halochloris.</title>
        <authorList>
            <person name="Singh K.S."/>
            <person name="Kirksey J."/>
            <person name="Hoff W.D."/>
            <person name="Deole R."/>
        </authorList>
    </citation>
    <scope>NUCLEOTIDE SEQUENCE [LARGE SCALE GENOMIC DNA]</scope>
    <source>
        <strain evidence="2 3">A</strain>
    </source>
</reference>
<evidence type="ECO:0000313" key="2">
    <source>
        <dbReference type="EMBL" id="AHK79466.1"/>
    </source>
</evidence>
<dbReference type="HOGENOM" id="CLU_2081521_0_0_6"/>
<protein>
    <submittedName>
        <fullName evidence="2">Glucose-inhibited division protein B</fullName>
    </submittedName>
</protein>
<proteinExistence type="predicted"/>
<dbReference type="RefSeq" id="WP_025281933.1">
    <property type="nucleotide sequence ID" value="NZ_CP007268.1"/>
</dbReference>
<keyword evidence="3" id="KW-1185">Reference proteome</keyword>
<dbReference type="Proteomes" id="UP000019442">
    <property type="component" value="Chromosome"/>
</dbReference>
<gene>
    <name evidence="2" type="ORF">M911_10255</name>
</gene>
<dbReference type="EMBL" id="CP007268">
    <property type="protein sequence ID" value="AHK79466.1"/>
    <property type="molecule type" value="Genomic_DNA"/>
</dbReference>
<feature type="chain" id="PRO_5004912380" evidence="1">
    <location>
        <begin position="24"/>
        <end position="114"/>
    </location>
</feature>
<organism evidence="2 3">
    <name type="scientific">Ectothiorhodospira haloalkaliphila</name>
    <dbReference type="NCBI Taxonomy" id="421628"/>
    <lineage>
        <taxon>Bacteria</taxon>
        <taxon>Pseudomonadati</taxon>
        <taxon>Pseudomonadota</taxon>
        <taxon>Gammaproteobacteria</taxon>
        <taxon>Chromatiales</taxon>
        <taxon>Ectothiorhodospiraceae</taxon>
        <taxon>Ectothiorhodospira</taxon>
    </lineage>
</organism>